<sequence length="208" mass="23946">MRIEKSSYSSYNFSKELIEASELSRVKFDKCNFRWTDFSEIDVMYGCTFESCDFTNARLNGVTIKDCAFLSCKFNNASFFATTLEDCKMTGSDFLNAECGLAQIIGGDWSYTVLRKQSFHKVDLCNIRFFGSDLTECHFNECKMNGCEFNEAVAHETSFYKSDMRHSSLESFNILEASFRQTKLDLEQCVLIAEYVTEGRYTPDEVKK</sequence>
<dbReference type="InterPro" id="IPR051082">
    <property type="entry name" value="Pentapeptide-BTB/POZ_domain"/>
</dbReference>
<dbReference type="InterPro" id="IPR001646">
    <property type="entry name" value="5peptide_repeat"/>
</dbReference>
<gene>
    <name evidence="1" type="ORF">HCR03_15075</name>
</gene>
<accession>A0A7G8T8S3</accession>
<dbReference type="EMBL" id="CP060286">
    <property type="protein sequence ID" value="QNK40014.1"/>
    <property type="molecule type" value="Genomic_DNA"/>
</dbReference>
<dbReference type="Gene3D" id="2.160.20.80">
    <property type="entry name" value="E3 ubiquitin-protein ligase SopA"/>
    <property type="match status" value="2"/>
</dbReference>
<dbReference type="RefSeq" id="WP_187035175.1">
    <property type="nucleotide sequence ID" value="NZ_CP060286.1"/>
</dbReference>
<dbReference type="Pfam" id="PF00805">
    <property type="entry name" value="Pentapeptide"/>
    <property type="match status" value="1"/>
</dbReference>
<evidence type="ECO:0000313" key="2">
    <source>
        <dbReference type="Proteomes" id="UP000515909"/>
    </source>
</evidence>
<organism evidence="1 2">
    <name type="scientific">Caproicibacter fermentans</name>
    <dbReference type="NCBI Taxonomy" id="2576756"/>
    <lineage>
        <taxon>Bacteria</taxon>
        <taxon>Bacillati</taxon>
        <taxon>Bacillota</taxon>
        <taxon>Clostridia</taxon>
        <taxon>Eubacteriales</taxon>
        <taxon>Acutalibacteraceae</taxon>
        <taxon>Caproicibacter</taxon>
    </lineage>
</organism>
<dbReference type="PANTHER" id="PTHR14136:SF17">
    <property type="entry name" value="BTB_POZ DOMAIN-CONTAINING PROTEIN KCTD9"/>
    <property type="match status" value="1"/>
</dbReference>
<dbReference type="SUPFAM" id="SSF141571">
    <property type="entry name" value="Pentapeptide repeat-like"/>
    <property type="match status" value="1"/>
</dbReference>
<dbReference type="PANTHER" id="PTHR14136">
    <property type="entry name" value="BTB_POZ DOMAIN-CONTAINING PROTEIN KCTD9"/>
    <property type="match status" value="1"/>
</dbReference>
<reference evidence="1 2" key="1">
    <citation type="submission" date="2020-08" db="EMBL/GenBank/DDBJ databases">
        <title>The isolate Caproiciproducens sp. 7D4C2 produces n-caproate at mildly acidic conditions from hexoses: genome and rBOX comparison with related strains and chain-elongating bacteria.</title>
        <authorList>
            <person name="Esquivel-Elizondo S."/>
            <person name="Bagci C."/>
            <person name="Temovska M."/>
            <person name="Jeon B.S."/>
            <person name="Bessarab I."/>
            <person name="Williams R.B.H."/>
            <person name="Huson D.H."/>
            <person name="Angenent L.T."/>
        </authorList>
    </citation>
    <scope>NUCLEOTIDE SEQUENCE [LARGE SCALE GENOMIC DNA]</scope>
    <source>
        <strain evidence="1 2">7D4C2</strain>
    </source>
</reference>
<protein>
    <submittedName>
        <fullName evidence="1">Pentapeptide repeat-containing protein</fullName>
    </submittedName>
</protein>
<proteinExistence type="predicted"/>
<dbReference type="Proteomes" id="UP000515909">
    <property type="component" value="Chromosome"/>
</dbReference>
<evidence type="ECO:0000313" key="1">
    <source>
        <dbReference type="EMBL" id="QNK40014.1"/>
    </source>
</evidence>
<dbReference type="KEGG" id="cfem:HCR03_15075"/>
<name>A0A7G8T8S3_9FIRM</name>
<dbReference type="AlphaFoldDB" id="A0A7G8T8S3"/>